<reference evidence="7" key="2">
    <citation type="journal article" date="2023" name="Int. J. Mol. Sci.">
        <title>De Novo Assembly and Annotation of 11 Diverse Shrub Willow (Salix) Genomes Reveals Novel Gene Organization in Sex-Linked Regions.</title>
        <authorList>
            <person name="Hyden B."/>
            <person name="Feng K."/>
            <person name="Yates T.B."/>
            <person name="Jawdy S."/>
            <person name="Cereghino C."/>
            <person name="Smart L.B."/>
            <person name="Muchero W."/>
        </authorList>
    </citation>
    <scope>NUCLEOTIDE SEQUENCE</scope>
    <source>
        <tissue evidence="7">Shoot tip</tissue>
    </source>
</reference>
<dbReference type="SUPFAM" id="SSF101148">
    <property type="entry name" value="Plant invertase/pectin methylesterase inhibitor"/>
    <property type="match status" value="1"/>
</dbReference>
<dbReference type="Proteomes" id="UP001151532">
    <property type="component" value="Chromosome 1"/>
</dbReference>
<dbReference type="GO" id="GO:0030599">
    <property type="term" value="F:pectinesterase activity"/>
    <property type="evidence" value="ECO:0007669"/>
    <property type="project" value="InterPro"/>
</dbReference>
<keyword evidence="3" id="KW-0134">Cell wall</keyword>
<organism evidence="7 8">
    <name type="scientific">Salix purpurea</name>
    <name type="common">Purple osier willow</name>
    <dbReference type="NCBI Taxonomy" id="77065"/>
    <lineage>
        <taxon>Eukaryota</taxon>
        <taxon>Viridiplantae</taxon>
        <taxon>Streptophyta</taxon>
        <taxon>Embryophyta</taxon>
        <taxon>Tracheophyta</taxon>
        <taxon>Spermatophyta</taxon>
        <taxon>Magnoliopsida</taxon>
        <taxon>eudicotyledons</taxon>
        <taxon>Gunneridae</taxon>
        <taxon>Pentapetalae</taxon>
        <taxon>rosids</taxon>
        <taxon>fabids</taxon>
        <taxon>Malpighiales</taxon>
        <taxon>Salicaceae</taxon>
        <taxon>Saliceae</taxon>
        <taxon>Salix</taxon>
    </lineage>
</organism>
<comment type="subcellular location">
    <subcellularLocation>
        <location evidence="1">Secreted</location>
        <location evidence="1">Cell wall</location>
    </subcellularLocation>
</comment>
<dbReference type="GO" id="GO:0042545">
    <property type="term" value="P:cell wall modification"/>
    <property type="evidence" value="ECO:0007669"/>
    <property type="project" value="InterPro"/>
</dbReference>
<protein>
    <submittedName>
        <fullName evidence="7">PECTINESTERASE</fullName>
    </submittedName>
</protein>
<dbReference type="Gene3D" id="2.160.20.10">
    <property type="entry name" value="Single-stranded right-handed beta-helix, Pectin lyase-like"/>
    <property type="match status" value="1"/>
</dbReference>
<dbReference type="InterPro" id="IPR011050">
    <property type="entry name" value="Pectin_lyase_fold/virulence"/>
</dbReference>
<gene>
    <name evidence="7" type="ORF">OIU79_008440</name>
</gene>
<keyword evidence="5" id="KW-0063">Aspartyl esterase</keyword>
<evidence type="ECO:0000259" key="6">
    <source>
        <dbReference type="Pfam" id="PF01095"/>
    </source>
</evidence>
<evidence type="ECO:0000256" key="4">
    <source>
        <dbReference type="ARBA" id="ARBA00022801"/>
    </source>
</evidence>
<dbReference type="SUPFAM" id="SSF51126">
    <property type="entry name" value="Pectin lyase-like"/>
    <property type="match status" value="1"/>
</dbReference>
<keyword evidence="8" id="KW-1185">Reference proteome</keyword>
<dbReference type="InterPro" id="IPR012334">
    <property type="entry name" value="Pectin_lyas_fold"/>
</dbReference>
<evidence type="ECO:0000256" key="5">
    <source>
        <dbReference type="ARBA" id="ARBA00023085"/>
    </source>
</evidence>
<proteinExistence type="predicted"/>
<evidence type="ECO:0000256" key="1">
    <source>
        <dbReference type="ARBA" id="ARBA00004191"/>
    </source>
</evidence>
<sequence length="218" mass="23677">MDRTTCTGNLYGQNRGLGQPDPTFNEFACTLPSIPFPEDTVTRLNHAIKNCGQSANLDAQTWLKAALTNLETCRTSRTELDVKEYRPLLSNNVNKVTLKKTTPHINRTCKEKVVIGHKGKNITMAGDGIGKTIATGSDSKNGGYTTFKPATFGSYSVQRGRPFGNGGQWRATQGCLQLSILLHPCFCSPTSSPSIKSKIMETKGSAGARIRQPPKNSQ</sequence>
<dbReference type="Gene3D" id="1.20.140.40">
    <property type="entry name" value="Invertase/pectin methylesterase inhibitor family protein"/>
    <property type="match status" value="1"/>
</dbReference>
<dbReference type="InterPro" id="IPR035513">
    <property type="entry name" value="Invertase/methylesterase_inhib"/>
</dbReference>
<comment type="caution">
    <text evidence="7">The sequence shown here is derived from an EMBL/GenBank/DDBJ whole genome shotgun (WGS) entry which is preliminary data.</text>
</comment>
<evidence type="ECO:0000313" key="8">
    <source>
        <dbReference type="Proteomes" id="UP001151532"/>
    </source>
</evidence>
<comment type="pathway">
    <text evidence="2">Glycan metabolism; pectin degradation; 2-dehydro-3-deoxy-D-gluconate from pectin: step 1/5.</text>
</comment>
<accession>A0A9Q0TIF5</accession>
<reference evidence="7" key="1">
    <citation type="submission" date="2022-11" db="EMBL/GenBank/DDBJ databases">
        <authorList>
            <person name="Hyden B.L."/>
            <person name="Feng K."/>
            <person name="Yates T."/>
            <person name="Jawdy S."/>
            <person name="Smart L.B."/>
            <person name="Muchero W."/>
        </authorList>
    </citation>
    <scope>NUCLEOTIDE SEQUENCE</scope>
    <source>
        <tissue evidence="7">Shoot tip</tissue>
    </source>
</reference>
<dbReference type="InterPro" id="IPR000070">
    <property type="entry name" value="Pectinesterase_cat"/>
</dbReference>
<keyword evidence="4" id="KW-0378">Hydrolase</keyword>
<evidence type="ECO:0000256" key="3">
    <source>
        <dbReference type="ARBA" id="ARBA00022512"/>
    </source>
</evidence>
<name>A0A9Q0TIF5_SALPP</name>
<evidence type="ECO:0000256" key="2">
    <source>
        <dbReference type="ARBA" id="ARBA00005184"/>
    </source>
</evidence>
<dbReference type="EMBL" id="JAPFFK010000015">
    <property type="protein sequence ID" value="KAJ6712222.1"/>
    <property type="molecule type" value="Genomic_DNA"/>
</dbReference>
<dbReference type="Pfam" id="PF01095">
    <property type="entry name" value="Pectinesterase"/>
    <property type="match status" value="1"/>
</dbReference>
<feature type="domain" description="Pectinesterase catalytic" evidence="6">
    <location>
        <begin position="108"/>
        <end position="154"/>
    </location>
</feature>
<dbReference type="AlphaFoldDB" id="A0A9Q0TIF5"/>
<keyword evidence="3" id="KW-0964">Secreted</keyword>
<evidence type="ECO:0000313" key="7">
    <source>
        <dbReference type="EMBL" id="KAJ6712222.1"/>
    </source>
</evidence>